<proteinExistence type="predicted"/>
<comment type="caution">
    <text evidence="1">The sequence shown here is derived from an EMBL/GenBank/DDBJ whole genome shotgun (WGS) entry which is preliminary data.</text>
</comment>
<keyword evidence="2" id="KW-1185">Reference proteome</keyword>
<evidence type="ECO:0000313" key="2">
    <source>
        <dbReference type="Proteomes" id="UP001060085"/>
    </source>
</evidence>
<gene>
    <name evidence="1" type="ORF">M9H77_18736</name>
</gene>
<sequence>MPQSGSTDKVLIQQQGHRNQILASRSQYQPNSIRALDYQTTALPKLVKTGYRFLGHLPNRLGHTLCSLRPSSSGSTLSSLNRPRHRKKRSYGGLAMYSTILWRFRIQDHDQNCNLGRNGVFISVHNKKAICPADRSESSHEYF</sequence>
<accession>A0ACC0B8C5</accession>
<dbReference type="EMBL" id="CM044704">
    <property type="protein sequence ID" value="KAI5668883.1"/>
    <property type="molecule type" value="Genomic_DNA"/>
</dbReference>
<dbReference type="Proteomes" id="UP001060085">
    <property type="component" value="Linkage Group LG04"/>
</dbReference>
<protein>
    <submittedName>
        <fullName evidence="1">Uncharacterized protein</fullName>
    </submittedName>
</protein>
<name>A0ACC0B8C5_CATRO</name>
<reference evidence="2" key="1">
    <citation type="journal article" date="2023" name="Nat. Plants">
        <title>Single-cell RNA sequencing provides a high-resolution roadmap for understanding the multicellular compartmentation of specialized metabolism.</title>
        <authorList>
            <person name="Sun S."/>
            <person name="Shen X."/>
            <person name="Li Y."/>
            <person name="Li Y."/>
            <person name="Wang S."/>
            <person name="Li R."/>
            <person name="Zhang H."/>
            <person name="Shen G."/>
            <person name="Guo B."/>
            <person name="Wei J."/>
            <person name="Xu J."/>
            <person name="St-Pierre B."/>
            <person name="Chen S."/>
            <person name="Sun C."/>
        </authorList>
    </citation>
    <scope>NUCLEOTIDE SEQUENCE [LARGE SCALE GENOMIC DNA]</scope>
</reference>
<evidence type="ECO:0000313" key="1">
    <source>
        <dbReference type="EMBL" id="KAI5668883.1"/>
    </source>
</evidence>
<organism evidence="1 2">
    <name type="scientific">Catharanthus roseus</name>
    <name type="common">Madagascar periwinkle</name>
    <name type="synonym">Vinca rosea</name>
    <dbReference type="NCBI Taxonomy" id="4058"/>
    <lineage>
        <taxon>Eukaryota</taxon>
        <taxon>Viridiplantae</taxon>
        <taxon>Streptophyta</taxon>
        <taxon>Embryophyta</taxon>
        <taxon>Tracheophyta</taxon>
        <taxon>Spermatophyta</taxon>
        <taxon>Magnoliopsida</taxon>
        <taxon>eudicotyledons</taxon>
        <taxon>Gunneridae</taxon>
        <taxon>Pentapetalae</taxon>
        <taxon>asterids</taxon>
        <taxon>lamiids</taxon>
        <taxon>Gentianales</taxon>
        <taxon>Apocynaceae</taxon>
        <taxon>Rauvolfioideae</taxon>
        <taxon>Vinceae</taxon>
        <taxon>Catharanthinae</taxon>
        <taxon>Catharanthus</taxon>
    </lineage>
</organism>